<keyword evidence="2" id="KW-1185">Reference proteome</keyword>
<dbReference type="AlphaFoldDB" id="A0A3N0Z770"/>
<evidence type="ECO:0000313" key="1">
    <source>
        <dbReference type="EMBL" id="ROL54173.1"/>
    </source>
</evidence>
<sequence>MLTGGTHWRYAGRSFERRHDEVPHVSRYTFSNVCLNVHRFPPPSSHTYELRYIGAETREEEALEWLPEAVVLERFINRWDGELAAMLLDRDFTSEKEAYARFLCVRSFYESHVRTSEK</sequence>
<reference evidence="1 2" key="1">
    <citation type="submission" date="2018-10" db="EMBL/GenBank/DDBJ databases">
        <title>Genome assembly for a Yunnan-Guizhou Plateau 3E fish, Anabarilius grahami (Regan), and its evolutionary and genetic applications.</title>
        <authorList>
            <person name="Jiang W."/>
        </authorList>
    </citation>
    <scope>NUCLEOTIDE SEQUENCE [LARGE SCALE GENOMIC DNA]</scope>
    <source>
        <strain evidence="1">AG-KIZ</strain>
        <tissue evidence="1">Muscle</tissue>
    </source>
</reference>
<gene>
    <name evidence="1" type="ORF">DPX16_10596</name>
</gene>
<name>A0A3N0Z770_ANAGA</name>
<comment type="caution">
    <text evidence="1">The sequence shown here is derived from an EMBL/GenBank/DDBJ whole genome shotgun (WGS) entry which is preliminary data.</text>
</comment>
<proteinExistence type="predicted"/>
<organism evidence="1 2">
    <name type="scientific">Anabarilius grahami</name>
    <name type="common">Kanglang fish</name>
    <name type="synonym">Barilius grahami</name>
    <dbReference type="NCBI Taxonomy" id="495550"/>
    <lineage>
        <taxon>Eukaryota</taxon>
        <taxon>Metazoa</taxon>
        <taxon>Chordata</taxon>
        <taxon>Craniata</taxon>
        <taxon>Vertebrata</taxon>
        <taxon>Euteleostomi</taxon>
        <taxon>Actinopterygii</taxon>
        <taxon>Neopterygii</taxon>
        <taxon>Teleostei</taxon>
        <taxon>Ostariophysi</taxon>
        <taxon>Cypriniformes</taxon>
        <taxon>Xenocyprididae</taxon>
        <taxon>Xenocypridinae</taxon>
        <taxon>Xenocypridinae incertae sedis</taxon>
        <taxon>Anabarilius</taxon>
    </lineage>
</organism>
<accession>A0A3N0Z770</accession>
<protein>
    <submittedName>
        <fullName evidence="1">Uncharacterized protein</fullName>
    </submittedName>
</protein>
<dbReference type="Proteomes" id="UP000281406">
    <property type="component" value="Unassembled WGS sequence"/>
</dbReference>
<dbReference type="EMBL" id="RJVU01007007">
    <property type="protein sequence ID" value="ROL54173.1"/>
    <property type="molecule type" value="Genomic_DNA"/>
</dbReference>
<evidence type="ECO:0000313" key="2">
    <source>
        <dbReference type="Proteomes" id="UP000281406"/>
    </source>
</evidence>